<dbReference type="InterPro" id="IPR050554">
    <property type="entry name" value="Met_Synthase/Corrinoid"/>
</dbReference>
<dbReference type="SUPFAM" id="SSF51717">
    <property type="entry name" value="Dihydropteroate synthetase-like"/>
    <property type="match status" value="1"/>
</dbReference>
<dbReference type="PANTHER" id="PTHR45833">
    <property type="entry name" value="METHIONINE SYNTHASE"/>
    <property type="match status" value="1"/>
</dbReference>
<evidence type="ECO:0000313" key="5">
    <source>
        <dbReference type="EMBL" id="SCY26627.1"/>
    </source>
</evidence>
<dbReference type="NCBIfam" id="NF005719">
    <property type="entry name" value="PRK07535.1"/>
    <property type="match status" value="1"/>
</dbReference>
<dbReference type="PROSITE" id="PS50972">
    <property type="entry name" value="PTERIN_BINDING"/>
    <property type="match status" value="1"/>
</dbReference>
<dbReference type="InterPro" id="IPR000489">
    <property type="entry name" value="Pterin-binding_dom"/>
</dbReference>
<name>A0A1G5EI48_9BACT</name>
<accession>A0A1G5EI48</accession>
<reference evidence="5 6" key="1">
    <citation type="submission" date="2016-10" db="EMBL/GenBank/DDBJ databases">
        <authorList>
            <person name="de Groot N.N."/>
        </authorList>
    </citation>
    <scope>NUCLEOTIDE SEQUENCE [LARGE SCALE GENOMIC DNA]</scope>
    <source>
        <strain evidence="5 6">AA1</strain>
    </source>
</reference>
<dbReference type="AlphaFoldDB" id="A0A1G5EI48"/>
<gene>
    <name evidence="5" type="ORF">SAMN05216233_10631</name>
</gene>
<organism evidence="5 6">
    <name type="scientific">Desulfoluna spongiiphila</name>
    <dbReference type="NCBI Taxonomy" id="419481"/>
    <lineage>
        <taxon>Bacteria</taxon>
        <taxon>Pseudomonadati</taxon>
        <taxon>Thermodesulfobacteriota</taxon>
        <taxon>Desulfobacteria</taxon>
        <taxon>Desulfobacterales</taxon>
        <taxon>Desulfolunaceae</taxon>
        <taxon>Desulfoluna</taxon>
    </lineage>
</organism>
<proteinExistence type="inferred from homology"/>
<dbReference type="Pfam" id="PF00809">
    <property type="entry name" value="Pterin_bind"/>
    <property type="match status" value="1"/>
</dbReference>
<dbReference type="Gene3D" id="3.20.20.20">
    <property type="entry name" value="Dihydropteroate synthase-like"/>
    <property type="match status" value="1"/>
</dbReference>
<dbReference type="InterPro" id="IPR011005">
    <property type="entry name" value="Dihydropteroate_synth-like_sf"/>
</dbReference>
<evidence type="ECO:0000256" key="3">
    <source>
        <dbReference type="ARBA" id="ARBA00022679"/>
    </source>
</evidence>
<dbReference type="EMBL" id="FMUX01000006">
    <property type="protein sequence ID" value="SCY26627.1"/>
    <property type="molecule type" value="Genomic_DNA"/>
</dbReference>
<dbReference type="OrthoDB" id="9803687at2"/>
<keyword evidence="6" id="KW-1185">Reference proteome</keyword>
<dbReference type="GO" id="GO:0032259">
    <property type="term" value="P:methylation"/>
    <property type="evidence" value="ECO:0007669"/>
    <property type="project" value="UniProtKB-KW"/>
</dbReference>
<dbReference type="GO" id="GO:0042558">
    <property type="term" value="P:pteridine-containing compound metabolic process"/>
    <property type="evidence" value="ECO:0007669"/>
    <property type="project" value="InterPro"/>
</dbReference>
<dbReference type="GO" id="GO:0005829">
    <property type="term" value="C:cytosol"/>
    <property type="evidence" value="ECO:0007669"/>
    <property type="project" value="TreeGrafter"/>
</dbReference>
<keyword evidence="2 5" id="KW-0489">Methyltransferase</keyword>
<dbReference type="RefSeq" id="WP_092210473.1">
    <property type="nucleotide sequence ID" value="NZ_FMUX01000006.1"/>
</dbReference>
<evidence type="ECO:0000259" key="4">
    <source>
        <dbReference type="PROSITE" id="PS50972"/>
    </source>
</evidence>
<feature type="domain" description="Pterin-binding" evidence="4">
    <location>
        <begin position="2"/>
        <end position="260"/>
    </location>
</feature>
<evidence type="ECO:0000256" key="2">
    <source>
        <dbReference type="ARBA" id="ARBA00022603"/>
    </source>
</evidence>
<dbReference type="PANTHER" id="PTHR45833:SF2">
    <property type="entry name" value="BIFUNCTIONAL HOMOCYSTEINE S-METHYLTRANSFERASE_5,10-METHYLENETETRAHYDROFOLATE REDUCTASE"/>
    <property type="match status" value="1"/>
</dbReference>
<dbReference type="GO" id="GO:0008705">
    <property type="term" value="F:methionine synthase activity"/>
    <property type="evidence" value="ECO:0007669"/>
    <property type="project" value="TreeGrafter"/>
</dbReference>
<dbReference type="Proteomes" id="UP000198870">
    <property type="component" value="Unassembled WGS sequence"/>
</dbReference>
<evidence type="ECO:0000313" key="6">
    <source>
        <dbReference type="Proteomes" id="UP000198870"/>
    </source>
</evidence>
<dbReference type="STRING" id="419481.SAMN05216233_10631"/>
<evidence type="ECO:0000256" key="1">
    <source>
        <dbReference type="ARBA" id="ARBA00010398"/>
    </source>
</evidence>
<keyword evidence="3 5" id="KW-0808">Transferase</keyword>
<sequence length="266" mass="29496">MFTVIGERINTTLKKVKAATADRDADYIREDVKKQEAAGATYIDVNAGARIGHEEEDMKWLLSVVREVTDLPLCLDSPDPAILEMAYGMVDRPPLINSISLEKDRFDPMIRFLKGKECRIIALCMDDSGMPKTVEDIFSRAKTLVEELEAIGVKRDDIFIDPLIQPMSVAAENGTMAMDAVEKIMTELKGVHTTGGLSNISYGLPQRKVVNRIFLAMMMVRGFDSAIMDPLDKEIMAVLTTASMLQGHDTFCMNYLKAVRAGDIVA</sequence>
<comment type="similarity">
    <text evidence="1">Belongs to the vitamin-B12 dependent methionine synthase family.</text>
</comment>
<protein>
    <submittedName>
        <fullName evidence="5">5-methyltetrahydrofolate--homocysteine methyltransferase</fullName>
    </submittedName>
</protein>